<dbReference type="Pfam" id="PF04316">
    <property type="entry name" value="FlgM"/>
    <property type="match status" value="1"/>
</dbReference>
<comment type="caution">
    <text evidence="2">The sequence shown here is derived from an EMBL/GenBank/DDBJ whole genome shotgun (WGS) entry which is preliminary data.</text>
</comment>
<feature type="domain" description="Anti-sigma-28 factor FlgM C-terminal" evidence="1">
    <location>
        <begin position="46"/>
        <end position="93"/>
    </location>
</feature>
<reference evidence="2 3" key="1">
    <citation type="submission" date="2015-10" db="EMBL/GenBank/DDBJ databases">
        <title>Metagenome-Assembled Genomes uncover a global brackish microbiome.</title>
        <authorList>
            <person name="Hugerth L.W."/>
            <person name="Larsson J."/>
            <person name="Alneberg J."/>
            <person name="Lindh M.V."/>
            <person name="Legrand C."/>
            <person name="Pinhassi J."/>
            <person name="Andersson A.F."/>
        </authorList>
    </citation>
    <scope>NUCLEOTIDE SEQUENCE [LARGE SCALE GENOMIC DNA]</scope>
    <source>
        <strain evidence="2">BACL4 MAG-120920-bin41</strain>
    </source>
</reference>
<evidence type="ECO:0000259" key="1">
    <source>
        <dbReference type="Pfam" id="PF04316"/>
    </source>
</evidence>
<dbReference type="Proteomes" id="UP000051547">
    <property type="component" value="Unassembled WGS sequence"/>
</dbReference>
<dbReference type="EMBL" id="LIBE01000376">
    <property type="protein sequence ID" value="KRO79348.1"/>
    <property type="molecule type" value="Genomic_DNA"/>
</dbReference>
<evidence type="ECO:0000313" key="2">
    <source>
        <dbReference type="EMBL" id="KRO79348.1"/>
    </source>
</evidence>
<dbReference type="InterPro" id="IPR035890">
    <property type="entry name" value="Anti-sigma-28_factor_FlgM_sf"/>
</dbReference>
<sequence length="102" mass="11337">MKKSEDTISAPSDELLSVLAKVRDARASREHSARTAEDLATGLQKLARLTAELRTAIEGLPSMDMAKVVDLHNRLENGKFEIDSSKLAGKMLDFDRRDEPKK</sequence>
<evidence type="ECO:0000313" key="3">
    <source>
        <dbReference type="Proteomes" id="UP000051547"/>
    </source>
</evidence>
<organism evidence="2 3">
    <name type="scientific">OM182 bacterium BACL3 MAG-120920-bin41</name>
    <dbReference type="NCBI Taxonomy" id="1655580"/>
    <lineage>
        <taxon>Bacteria</taxon>
        <taxon>Pseudomonadati</taxon>
        <taxon>Pseudomonadota</taxon>
        <taxon>Gammaproteobacteria</taxon>
        <taxon>OMG group</taxon>
        <taxon>OM182 clade</taxon>
    </lineage>
</organism>
<dbReference type="SUPFAM" id="SSF101498">
    <property type="entry name" value="Anti-sigma factor FlgM"/>
    <property type="match status" value="1"/>
</dbReference>
<dbReference type="AlphaFoldDB" id="A0A0R2SWM3"/>
<gene>
    <name evidence="2" type="ORF">ABR72_08615</name>
</gene>
<protein>
    <recommendedName>
        <fullName evidence="1">Anti-sigma-28 factor FlgM C-terminal domain-containing protein</fullName>
    </recommendedName>
</protein>
<proteinExistence type="predicted"/>
<accession>A0A0R2SWM3</accession>
<name>A0A0R2SWM3_9GAMM</name>
<dbReference type="InterPro" id="IPR031316">
    <property type="entry name" value="FlgM_C"/>
</dbReference>